<name>A0A369M030_9ACTN</name>
<evidence type="ECO:0000313" key="2">
    <source>
        <dbReference type="EMBL" id="RDB65131.1"/>
    </source>
</evidence>
<dbReference type="Proteomes" id="UP000254000">
    <property type="component" value="Unassembled WGS sequence"/>
</dbReference>
<dbReference type="EMBL" id="PPTS01000004">
    <property type="protein sequence ID" value="RDB65131.1"/>
    <property type="molecule type" value="Genomic_DNA"/>
</dbReference>
<dbReference type="Pfam" id="PF13338">
    <property type="entry name" value="AbiEi_4"/>
    <property type="match status" value="1"/>
</dbReference>
<sequence length="208" mass="22654">MNRRDYLSIMNELSASEGVFTTAQAMRLGIPRNVLAKAREAGKLVRIAHGAYRMAGTPASQLDELTAAWKLTDPAKMTHERVPVDAWDGIAVAGNTAASILGIGDFYLSPYRILAPRRINSRNVETRFGVRDISRNEVSFASGIPVTSIERTLVDLVLDGEDPSLVEDALSDAREKGLDEERLIRLAADAGASAQAKRKMARIFGEEA</sequence>
<feature type="domain" description="AbiEi antitoxin N-terminal" evidence="1">
    <location>
        <begin position="11"/>
        <end position="54"/>
    </location>
</feature>
<dbReference type="GeneID" id="78359486"/>
<dbReference type="RefSeq" id="WP_041239827.1">
    <property type="nucleotide sequence ID" value="NZ_CABMMS010000004.1"/>
</dbReference>
<keyword evidence="3" id="KW-1185">Reference proteome</keyword>
<evidence type="ECO:0000259" key="1">
    <source>
        <dbReference type="Pfam" id="PF13338"/>
    </source>
</evidence>
<evidence type="ECO:0000313" key="3">
    <source>
        <dbReference type="Proteomes" id="UP000254000"/>
    </source>
</evidence>
<reference evidence="2 3" key="1">
    <citation type="journal article" date="2018" name="Elife">
        <title>Discovery and characterization of a prevalent human gut bacterial enzyme sufficient for the inactivation of a family of plant toxins.</title>
        <authorList>
            <person name="Koppel N."/>
            <person name="Bisanz J.E."/>
            <person name="Pandelia M.E."/>
            <person name="Turnbaugh P.J."/>
            <person name="Balskus E.P."/>
        </authorList>
    </citation>
    <scope>NUCLEOTIDE SEQUENCE [LARGE SCALE GENOMIC DNA]</scope>
    <source>
        <strain evidence="2 3">3C</strain>
    </source>
</reference>
<dbReference type="AlphaFoldDB" id="A0A369M030"/>
<organism evidence="2 3">
    <name type="scientific">Gordonibacter pamelaeae</name>
    <dbReference type="NCBI Taxonomy" id="471189"/>
    <lineage>
        <taxon>Bacteria</taxon>
        <taxon>Bacillati</taxon>
        <taxon>Actinomycetota</taxon>
        <taxon>Coriobacteriia</taxon>
        <taxon>Eggerthellales</taxon>
        <taxon>Eggerthellaceae</taxon>
        <taxon>Gordonibacter</taxon>
    </lineage>
</organism>
<gene>
    <name evidence="2" type="ORF">C1877_07220</name>
</gene>
<proteinExistence type="predicted"/>
<dbReference type="OrthoDB" id="3356078at2"/>
<accession>A0A369M030</accession>
<protein>
    <recommendedName>
        <fullName evidence="1">AbiEi antitoxin N-terminal domain-containing protein</fullName>
    </recommendedName>
</protein>
<comment type="caution">
    <text evidence="2">The sequence shown here is derived from an EMBL/GenBank/DDBJ whole genome shotgun (WGS) entry which is preliminary data.</text>
</comment>
<dbReference type="InterPro" id="IPR025159">
    <property type="entry name" value="AbiEi_N"/>
</dbReference>